<dbReference type="VEuPathDB" id="ToxoDB:ETH_00007910"/>
<dbReference type="GO" id="GO:0003676">
    <property type="term" value="F:nucleic acid binding"/>
    <property type="evidence" value="ECO:0007669"/>
    <property type="project" value="InterPro"/>
</dbReference>
<dbReference type="OrthoDB" id="3863715at2759"/>
<organism evidence="4 5">
    <name type="scientific">Eimeria tenella</name>
    <name type="common">Coccidian parasite</name>
    <dbReference type="NCBI Taxonomy" id="5802"/>
    <lineage>
        <taxon>Eukaryota</taxon>
        <taxon>Sar</taxon>
        <taxon>Alveolata</taxon>
        <taxon>Apicomplexa</taxon>
        <taxon>Conoidasida</taxon>
        <taxon>Coccidia</taxon>
        <taxon>Eucoccidiorida</taxon>
        <taxon>Eimeriorina</taxon>
        <taxon>Eimeriidae</taxon>
        <taxon>Eimeria</taxon>
    </lineage>
</organism>
<keyword evidence="1" id="KW-0863">Zinc-finger</keyword>
<keyword evidence="5" id="KW-1185">Reference proteome</keyword>
<dbReference type="GO" id="GO:0008270">
    <property type="term" value="F:zinc ion binding"/>
    <property type="evidence" value="ECO:0007669"/>
    <property type="project" value="UniProtKB-KW"/>
</dbReference>
<accession>U6KPC6</accession>
<dbReference type="Pfam" id="PF24626">
    <property type="entry name" value="SH3_Tf2-1"/>
    <property type="match status" value="1"/>
</dbReference>
<evidence type="ECO:0000313" key="4">
    <source>
        <dbReference type="EMBL" id="CDJ38763.1"/>
    </source>
</evidence>
<name>U6KPC6_EIMTE</name>
<dbReference type="SUPFAM" id="SSF57756">
    <property type="entry name" value="Retrovirus zinc finger-like domains"/>
    <property type="match status" value="1"/>
</dbReference>
<dbReference type="EMBL" id="HG674029">
    <property type="protein sequence ID" value="CDJ38763.1"/>
    <property type="molecule type" value="Genomic_DNA"/>
</dbReference>
<dbReference type="RefSeq" id="XP_013229519.1">
    <property type="nucleotide sequence ID" value="XM_013374065.1"/>
</dbReference>
<keyword evidence="1" id="KW-0862">Zinc</keyword>
<gene>
    <name evidence="4" type="ORF">ETH_00007910</name>
</gene>
<reference evidence="4" key="1">
    <citation type="submission" date="2013-10" db="EMBL/GenBank/DDBJ databases">
        <title>Genomic analysis of the causative agents of coccidiosis in chickens.</title>
        <authorList>
            <person name="Reid A.J."/>
            <person name="Blake D."/>
            <person name="Billington K."/>
            <person name="Browne H."/>
            <person name="Dunn M."/>
            <person name="Hung S."/>
            <person name="Kawahara F."/>
            <person name="Miranda-Saavedra D."/>
            <person name="Mourier T."/>
            <person name="Nagra H."/>
            <person name="Otto T.D."/>
            <person name="Rawlings N."/>
            <person name="Sanchez A."/>
            <person name="Sanders M."/>
            <person name="Subramaniam C."/>
            <person name="Tay Y."/>
            <person name="Dear P."/>
            <person name="Doerig C."/>
            <person name="Gruber A."/>
            <person name="Parkinson J."/>
            <person name="Shirley M."/>
            <person name="Wan K.L."/>
            <person name="Berriman M."/>
            <person name="Tomley F."/>
            <person name="Pain A."/>
        </authorList>
    </citation>
    <scope>NUCLEOTIDE SEQUENCE [LARGE SCALE GENOMIC DNA]</scope>
    <source>
        <strain evidence="4">Houghton</strain>
    </source>
</reference>
<sequence>MGGPCESGATFPMLPEDGSTMQTFLLRIERRYTQMGLEPCDRGNALIDHLVDPAPRYWMYLRRTSDLSDWATVKRRLLERFDKTMSQSQFLTELAKVRWNGNPKEYTDQSAAVAERDVGITPKELADYYCTGLPTDLLLLITGSKGERTKRPGETCKKCGSVGHYALDCPTYDRGRSGPEGKSSRQPTRLSTERTERLNDKVLLSRKHIPALKSCPKLEPRCRGPCGVIERIETIAYRLALPVTYECHNVSHVSQLVPHCPHLPDLVSQGADAGWLPIRNAAGIPTKDYEENFIVDQRGPGADAPGPRQVARNP</sequence>
<feature type="domain" description="CCHC-type" evidence="3">
    <location>
        <begin position="156"/>
        <end position="170"/>
    </location>
</feature>
<evidence type="ECO:0000256" key="1">
    <source>
        <dbReference type="PROSITE-ProRule" id="PRU00047"/>
    </source>
</evidence>
<dbReference type="InterPro" id="IPR056924">
    <property type="entry name" value="SH3_Tf2-1"/>
</dbReference>
<dbReference type="SMART" id="SM00343">
    <property type="entry name" value="ZnF_C2HC"/>
    <property type="match status" value="1"/>
</dbReference>
<evidence type="ECO:0000313" key="5">
    <source>
        <dbReference type="Proteomes" id="UP000030747"/>
    </source>
</evidence>
<dbReference type="GeneID" id="25250784"/>
<evidence type="ECO:0000259" key="3">
    <source>
        <dbReference type="PROSITE" id="PS50158"/>
    </source>
</evidence>
<feature type="compositionally biased region" description="Basic and acidic residues" evidence="2">
    <location>
        <begin position="173"/>
        <end position="183"/>
    </location>
</feature>
<proteinExistence type="predicted"/>
<reference evidence="4" key="2">
    <citation type="submission" date="2013-10" db="EMBL/GenBank/DDBJ databases">
        <authorList>
            <person name="Aslett M."/>
        </authorList>
    </citation>
    <scope>NUCLEOTIDE SEQUENCE [LARGE SCALE GENOMIC DNA]</scope>
    <source>
        <strain evidence="4">Houghton</strain>
    </source>
</reference>
<evidence type="ECO:0000256" key="2">
    <source>
        <dbReference type="SAM" id="MobiDB-lite"/>
    </source>
</evidence>
<dbReference type="InterPro" id="IPR036875">
    <property type="entry name" value="Znf_CCHC_sf"/>
</dbReference>
<protein>
    <recommendedName>
        <fullName evidence="3">CCHC-type domain-containing protein</fullName>
    </recommendedName>
</protein>
<dbReference type="VEuPathDB" id="ToxoDB:ETH2_1455300"/>
<dbReference type="AlphaFoldDB" id="U6KPC6"/>
<feature type="region of interest" description="Disordered" evidence="2">
    <location>
        <begin position="173"/>
        <end position="195"/>
    </location>
</feature>
<dbReference type="Gene3D" id="4.10.60.10">
    <property type="entry name" value="Zinc finger, CCHC-type"/>
    <property type="match status" value="1"/>
</dbReference>
<dbReference type="PROSITE" id="PS50158">
    <property type="entry name" value="ZF_CCHC"/>
    <property type="match status" value="1"/>
</dbReference>
<dbReference type="Proteomes" id="UP000030747">
    <property type="component" value="Unassembled WGS sequence"/>
</dbReference>
<dbReference type="InterPro" id="IPR001878">
    <property type="entry name" value="Znf_CCHC"/>
</dbReference>
<keyword evidence="1" id="KW-0479">Metal-binding</keyword>
<dbReference type="Pfam" id="PF00098">
    <property type="entry name" value="zf-CCHC"/>
    <property type="match status" value="1"/>
</dbReference>